<gene>
    <name evidence="2" type="ORF">I350_04504</name>
</gene>
<dbReference type="EMBL" id="MEKH01000006">
    <property type="protein sequence ID" value="ODO07133.1"/>
    <property type="molecule type" value="Genomic_DNA"/>
</dbReference>
<feature type="region of interest" description="Disordered" evidence="1">
    <location>
        <begin position="1"/>
        <end position="61"/>
    </location>
</feature>
<accession>A0A1E3K2B5</accession>
<feature type="compositionally biased region" description="Basic and acidic residues" evidence="1">
    <location>
        <begin position="1"/>
        <end position="36"/>
    </location>
</feature>
<comment type="caution">
    <text evidence="2">The sequence shown here is derived from an EMBL/GenBank/DDBJ whole genome shotgun (WGS) entry which is preliminary data.</text>
</comment>
<proteinExistence type="predicted"/>
<name>A0A1E3K2B5_9TREE</name>
<protein>
    <submittedName>
        <fullName evidence="2">Uncharacterized protein</fullName>
    </submittedName>
</protein>
<feature type="compositionally biased region" description="Polar residues" evidence="1">
    <location>
        <begin position="43"/>
        <end position="53"/>
    </location>
</feature>
<evidence type="ECO:0000313" key="3">
    <source>
        <dbReference type="Proteomes" id="UP000095149"/>
    </source>
</evidence>
<evidence type="ECO:0000256" key="1">
    <source>
        <dbReference type="SAM" id="MobiDB-lite"/>
    </source>
</evidence>
<reference evidence="2 3" key="1">
    <citation type="submission" date="2016-06" db="EMBL/GenBank/DDBJ databases">
        <title>Evolution of pathogenesis and genome organization in the Tremellales.</title>
        <authorList>
            <person name="Cuomo C."/>
            <person name="Litvintseva A."/>
            <person name="Heitman J."/>
            <person name="Chen Y."/>
            <person name="Sun S."/>
            <person name="Springer D."/>
            <person name="Dromer F."/>
            <person name="Young S."/>
            <person name="Zeng Q."/>
            <person name="Chapman S."/>
            <person name="Gujja S."/>
            <person name="Saif S."/>
            <person name="Birren B."/>
        </authorList>
    </citation>
    <scope>NUCLEOTIDE SEQUENCE [LARGE SCALE GENOMIC DNA]</scope>
    <source>
        <strain evidence="2 3">CBS 6273</strain>
    </source>
</reference>
<evidence type="ECO:0000313" key="2">
    <source>
        <dbReference type="EMBL" id="ODO07133.1"/>
    </source>
</evidence>
<dbReference type="AlphaFoldDB" id="A0A1E3K2B5"/>
<organism evidence="2 3">
    <name type="scientific">Cryptococcus amylolentus CBS 6273</name>
    <dbReference type="NCBI Taxonomy" id="1296118"/>
    <lineage>
        <taxon>Eukaryota</taxon>
        <taxon>Fungi</taxon>
        <taxon>Dikarya</taxon>
        <taxon>Basidiomycota</taxon>
        <taxon>Agaricomycotina</taxon>
        <taxon>Tremellomycetes</taxon>
        <taxon>Tremellales</taxon>
        <taxon>Cryptococcaceae</taxon>
        <taxon>Cryptococcus</taxon>
    </lineage>
</organism>
<dbReference type="Proteomes" id="UP000095149">
    <property type="component" value="Unassembled WGS sequence"/>
</dbReference>
<sequence length="177" mass="19925">MGKTHSERSLVVRDNDTDLTVHDSSPHPHDQSRDDPTDIVTAPSASSGNPSRNTDGELTVYEPSAQSIGPSRRAYQRRFDKVARKYYEWKYEEDRSDWVASAVDTALNNTHEYERQTRQTLTSSISTALASITGGSPQPLSQDMQDHVDEEMQSERADEMMLEMAVRDITGLFVTET</sequence>